<accession>A0A6P8BF58</accession>
<keyword evidence="1" id="KW-1185">Reference proteome</keyword>
<protein>
    <submittedName>
        <fullName evidence="2">Uncharacterized protein</fullName>
    </submittedName>
</protein>
<organism evidence="1 2">
    <name type="scientific">Pyricularia grisea</name>
    <name type="common">Crabgrass-specific blast fungus</name>
    <name type="synonym">Magnaporthe grisea</name>
    <dbReference type="NCBI Taxonomy" id="148305"/>
    <lineage>
        <taxon>Eukaryota</taxon>
        <taxon>Fungi</taxon>
        <taxon>Dikarya</taxon>
        <taxon>Ascomycota</taxon>
        <taxon>Pezizomycotina</taxon>
        <taxon>Sordariomycetes</taxon>
        <taxon>Sordariomycetidae</taxon>
        <taxon>Magnaporthales</taxon>
        <taxon>Pyriculariaceae</taxon>
        <taxon>Pyricularia</taxon>
    </lineage>
</organism>
<dbReference type="RefSeq" id="XP_030985878.1">
    <property type="nucleotide sequence ID" value="XM_031122616.1"/>
</dbReference>
<dbReference type="KEGG" id="pgri:PgNI_02553"/>
<reference evidence="2" key="3">
    <citation type="submission" date="2025-08" db="UniProtKB">
        <authorList>
            <consortium name="RefSeq"/>
        </authorList>
    </citation>
    <scope>IDENTIFICATION</scope>
    <source>
        <strain evidence="2">NI907</strain>
    </source>
</reference>
<proteinExistence type="predicted"/>
<gene>
    <name evidence="2" type="ORF">PgNI_02553</name>
</gene>
<evidence type="ECO:0000313" key="1">
    <source>
        <dbReference type="Proteomes" id="UP000515153"/>
    </source>
</evidence>
<name>A0A6P8BF58_PYRGI</name>
<reference evidence="2" key="1">
    <citation type="journal article" date="2019" name="Mol. Biol. Evol.">
        <title>Blast fungal genomes show frequent chromosomal changes, gene gains and losses, and effector gene turnover.</title>
        <authorList>
            <person name="Gomez Luciano L.B."/>
            <person name="Jason Tsai I."/>
            <person name="Chuma I."/>
            <person name="Tosa Y."/>
            <person name="Chen Y.H."/>
            <person name="Li J.Y."/>
            <person name="Li M.Y."/>
            <person name="Jade Lu M.Y."/>
            <person name="Nakayashiki H."/>
            <person name="Li W.H."/>
        </authorList>
    </citation>
    <scope>NUCLEOTIDE SEQUENCE</scope>
    <source>
        <strain evidence="2">NI907</strain>
    </source>
</reference>
<dbReference type="GeneID" id="41957527"/>
<evidence type="ECO:0000313" key="2">
    <source>
        <dbReference type="RefSeq" id="XP_030985878.1"/>
    </source>
</evidence>
<sequence length="98" mass="10173">MADGGHQCNQRSCNVMHKAAGSAQCQPSSANIAYSLRGSSMKAMGANGTDGALLAQLENDVHGIKTTNGSSAPKLLKATVVDQFDHWASKTPNSVTVE</sequence>
<reference evidence="2" key="2">
    <citation type="submission" date="2019-10" db="EMBL/GenBank/DDBJ databases">
        <authorList>
            <consortium name="NCBI Genome Project"/>
        </authorList>
    </citation>
    <scope>NUCLEOTIDE SEQUENCE</scope>
    <source>
        <strain evidence="2">NI907</strain>
    </source>
</reference>
<dbReference type="Proteomes" id="UP000515153">
    <property type="component" value="Unplaced"/>
</dbReference>
<dbReference type="AlphaFoldDB" id="A0A6P8BF58"/>